<sequence>MGSLPQSFLETTSVFQDYYLGHLSYLCLRCHQRTPQGVPLHGQLIYGLTGSYKVEGLLIILLLSSLERLLYLFKENATFLNLLLRCLEFRSTLRMDKSKAHQLFLQPFNINLLLVHCVD</sequence>
<accession>A0AAQ3MQ05</accession>
<gene>
    <name evidence="1" type="ORF">V8G54_034014</name>
</gene>
<evidence type="ECO:0000313" key="1">
    <source>
        <dbReference type="EMBL" id="WVY94926.1"/>
    </source>
</evidence>
<proteinExistence type="predicted"/>
<evidence type="ECO:0000313" key="2">
    <source>
        <dbReference type="Proteomes" id="UP001374535"/>
    </source>
</evidence>
<dbReference type="Proteomes" id="UP001374535">
    <property type="component" value="Chromosome 10"/>
</dbReference>
<organism evidence="1 2">
    <name type="scientific">Vigna mungo</name>
    <name type="common">Black gram</name>
    <name type="synonym">Phaseolus mungo</name>
    <dbReference type="NCBI Taxonomy" id="3915"/>
    <lineage>
        <taxon>Eukaryota</taxon>
        <taxon>Viridiplantae</taxon>
        <taxon>Streptophyta</taxon>
        <taxon>Embryophyta</taxon>
        <taxon>Tracheophyta</taxon>
        <taxon>Spermatophyta</taxon>
        <taxon>Magnoliopsida</taxon>
        <taxon>eudicotyledons</taxon>
        <taxon>Gunneridae</taxon>
        <taxon>Pentapetalae</taxon>
        <taxon>rosids</taxon>
        <taxon>fabids</taxon>
        <taxon>Fabales</taxon>
        <taxon>Fabaceae</taxon>
        <taxon>Papilionoideae</taxon>
        <taxon>50 kb inversion clade</taxon>
        <taxon>NPAAA clade</taxon>
        <taxon>indigoferoid/millettioid clade</taxon>
        <taxon>Phaseoleae</taxon>
        <taxon>Vigna</taxon>
    </lineage>
</organism>
<protein>
    <submittedName>
        <fullName evidence="1">Uncharacterized protein</fullName>
    </submittedName>
</protein>
<name>A0AAQ3MQ05_VIGMU</name>
<reference evidence="1 2" key="1">
    <citation type="journal article" date="2023" name="Life. Sci Alliance">
        <title>Evolutionary insights into 3D genome organization and epigenetic landscape of Vigna mungo.</title>
        <authorList>
            <person name="Junaid A."/>
            <person name="Singh B."/>
            <person name="Bhatia S."/>
        </authorList>
    </citation>
    <scope>NUCLEOTIDE SEQUENCE [LARGE SCALE GENOMIC DNA]</scope>
    <source>
        <strain evidence="1">Urdbean</strain>
    </source>
</reference>
<keyword evidence="2" id="KW-1185">Reference proteome</keyword>
<dbReference type="EMBL" id="CP144691">
    <property type="protein sequence ID" value="WVY94926.1"/>
    <property type="molecule type" value="Genomic_DNA"/>
</dbReference>
<dbReference type="AlphaFoldDB" id="A0AAQ3MQ05"/>